<dbReference type="InterPro" id="IPR023229">
    <property type="entry name" value="T2SS_M_periplasmic_sf"/>
</dbReference>
<dbReference type="Proteomes" id="UP001168380">
    <property type="component" value="Unassembled WGS sequence"/>
</dbReference>
<evidence type="ECO:0000256" key="11">
    <source>
        <dbReference type="SAM" id="Phobius"/>
    </source>
</evidence>
<comment type="subcellular location">
    <subcellularLocation>
        <location evidence="1">Cell inner membrane</location>
        <topology evidence="1">Single-pass membrane protein</topology>
    </subcellularLocation>
</comment>
<evidence type="ECO:0000256" key="6">
    <source>
        <dbReference type="ARBA" id="ARBA00022692"/>
    </source>
</evidence>
<comment type="function">
    <text evidence="10">Inner membrane component of the type II secretion system required for the energy-dependent secretion of extracellular factors such as proteases and toxins from the periplasm.</text>
</comment>
<evidence type="ECO:0000313" key="13">
    <source>
        <dbReference type="Proteomes" id="UP001168380"/>
    </source>
</evidence>
<comment type="similarity">
    <text evidence="2 10">Belongs to the GSP M family.</text>
</comment>
<organism evidence="12 13">
    <name type="scientific">Gilvimarinus algae</name>
    <dbReference type="NCBI Taxonomy" id="3058037"/>
    <lineage>
        <taxon>Bacteria</taxon>
        <taxon>Pseudomonadati</taxon>
        <taxon>Pseudomonadota</taxon>
        <taxon>Gammaproteobacteria</taxon>
        <taxon>Cellvibrionales</taxon>
        <taxon>Cellvibrionaceae</taxon>
        <taxon>Gilvimarinus</taxon>
    </lineage>
</organism>
<gene>
    <name evidence="12" type="primary">gspM</name>
    <name evidence="12" type="ORF">QWI16_04840</name>
</gene>
<evidence type="ECO:0000256" key="10">
    <source>
        <dbReference type="PIRNR" id="PIRNR006291"/>
    </source>
</evidence>
<dbReference type="InterPro" id="IPR007690">
    <property type="entry name" value="T2SS_GspM"/>
</dbReference>
<keyword evidence="4 10" id="KW-1003">Cell membrane</keyword>
<keyword evidence="6 11" id="KW-0812">Transmembrane</keyword>
<evidence type="ECO:0000256" key="1">
    <source>
        <dbReference type="ARBA" id="ARBA00004377"/>
    </source>
</evidence>
<accession>A0ABT8TD40</accession>
<dbReference type="PIRSF" id="PIRSF006291">
    <property type="entry name" value="GspM"/>
    <property type="match status" value="1"/>
</dbReference>
<name>A0ABT8TD40_9GAMM</name>
<keyword evidence="5 10" id="KW-0997">Cell inner membrane</keyword>
<dbReference type="SUPFAM" id="SSF103054">
    <property type="entry name" value="General secretion pathway protein M, EpsM"/>
    <property type="match status" value="1"/>
</dbReference>
<keyword evidence="9 10" id="KW-0472">Membrane</keyword>
<comment type="caution">
    <text evidence="12">The sequence shown here is derived from an EMBL/GenBank/DDBJ whole genome shotgun (WGS) entry which is preliminary data.</text>
</comment>
<feature type="transmembrane region" description="Helical" evidence="11">
    <location>
        <begin position="18"/>
        <end position="39"/>
    </location>
</feature>
<keyword evidence="3 10" id="KW-0813">Transport</keyword>
<evidence type="ECO:0000313" key="12">
    <source>
        <dbReference type="EMBL" id="MDO3381489.1"/>
    </source>
</evidence>
<keyword evidence="8 11" id="KW-1133">Transmembrane helix</keyword>
<dbReference type="EMBL" id="JAULRT010000035">
    <property type="protein sequence ID" value="MDO3381489.1"/>
    <property type="molecule type" value="Genomic_DNA"/>
</dbReference>
<keyword evidence="13" id="KW-1185">Reference proteome</keyword>
<evidence type="ECO:0000256" key="2">
    <source>
        <dbReference type="ARBA" id="ARBA00010637"/>
    </source>
</evidence>
<dbReference type="RefSeq" id="WP_302711623.1">
    <property type="nucleotide sequence ID" value="NZ_JAULRT010000035.1"/>
</dbReference>
<proteinExistence type="inferred from homology"/>
<sequence>MNRLFTALSKYNRREQTILLVGALAVLLYLLWMAVLAPLKDKREQQIVTNASTAAALERVKVLTAKLKKAEADSRQQASGNSANISQMVDSTLQANGLRMSGFQPGTRGEARVRLDNVSYAAMMQWLYDLEYKHDVSIKDLSMAATTNPGEVTANIRLGKNG</sequence>
<dbReference type="Pfam" id="PF04612">
    <property type="entry name" value="T2SSM"/>
    <property type="match status" value="1"/>
</dbReference>
<evidence type="ECO:0000256" key="7">
    <source>
        <dbReference type="ARBA" id="ARBA00022927"/>
    </source>
</evidence>
<evidence type="ECO:0000256" key="8">
    <source>
        <dbReference type="ARBA" id="ARBA00022989"/>
    </source>
</evidence>
<evidence type="ECO:0000256" key="9">
    <source>
        <dbReference type="ARBA" id="ARBA00023136"/>
    </source>
</evidence>
<evidence type="ECO:0000256" key="5">
    <source>
        <dbReference type="ARBA" id="ARBA00022519"/>
    </source>
</evidence>
<protein>
    <recommendedName>
        <fullName evidence="10">Type II secretion system protein M</fullName>
        <shortName evidence="10">T2SS protein M</shortName>
    </recommendedName>
    <alternativeName>
        <fullName evidence="10">General secretion pathway protein M</fullName>
    </alternativeName>
</protein>
<dbReference type="Gene3D" id="3.30.1360.100">
    <property type="entry name" value="General secretion pathway protein M, EpsM"/>
    <property type="match status" value="1"/>
</dbReference>
<keyword evidence="7 10" id="KW-0653">Protein transport</keyword>
<reference evidence="12" key="1">
    <citation type="submission" date="2023-07" db="EMBL/GenBank/DDBJ databases">
        <title>Gilvimarinus algae sp. nov., isolated from the surface of Kelp.</title>
        <authorList>
            <person name="Sun Y.Y."/>
            <person name="Gong Y."/>
            <person name="Du Z.J."/>
        </authorList>
    </citation>
    <scope>NUCLEOTIDE SEQUENCE</scope>
    <source>
        <strain evidence="12">SDUM040014</strain>
    </source>
</reference>
<evidence type="ECO:0000256" key="3">
    <source>
        <dbReference type="ARBA" id="ARBA00022448"/>
    </source>
</evidence>
<evidence type="ECO:0000256" key="4">
    <source>
        <dbReference type="ARBA" id="ARBA00022475"/>
    </source>
</evidence>